<dbReference type="AlphaFoldDB" id="A0ABD0NVC2"/>
<protein>
    <submittedName>
        <fullName evidence="2">Uncharacterized protein</fullName>
    </submittedName>
</protein>
<feature type="compositionally biased region" description="Pro residues" evidence="1">
    <location>
        <begin position="58"/>
        <end position="96"/>
    </location>
</feature>
<evidence type="ECO:0000313" key="3">
    <source>
        <dbReference type="Proteomes" id="UP001529510"/>
    </source>
</evidence>
<dbReference type="Proteomes" id="UP001529510">
    <property type="component" value="Unassembled WGS sequence"/>
</dbReference>
<feature type="compositionally biased region" description="Pro residues" evidence="1">
    <location>
        <begin position="27"/>
        <end position="44"/>
    </location>
</feature>
<comment type="caution">
    <text evidence="2">The sequence shown here is derived from an EMBL/GenBank/DDBJ whole genome shotgun (WGS) entry which is preliminary data.</text>
</comment>
<name>A0ABD0NVC2_CIRMR</name>
<accession>A0ABD0NVC2</accession>
<evidence type="ECO:0000256" key="1">
    <source>
        <dbReference type="SAM" id="MobiDB-lite"/>
    </source>
</evidence>
<keyword evidence="3" id="KW-1185">Reference proteome</keyword>
<dbReference type="EMBL" id="JAMKFB020000019">
    <property type="protein sequence ID" value="KAL0165838.1"/>
    <property type="molecule type" value="Genomic_DNA"/>
</dbReference>
<feature type="non-terminal residue" evidence="2">
    <location>
        <position position="1"/>
    </location>
</feature>
<feature type="non-terminal residue" evidence="2">
    <location>
        <position position="153"/>
    </location>
</feature>
<sequence length="153" mass="16281">RSPPIPPKRMTPVTKRHSDDSSANQPEAPPPGPTSVPVPAPPPAQTDDNKNSNSEALSPPPTHIPPTPPRAHPVPEVPHVDPPSPTTEPPSQPPIPLHIRIQRALNSPGPVQPNPEGSQRAHSLLFELPPDFLTEASGGGRYSLPVTIEPLRL</sequence>
<gene>
    <name evidence="2" type="ORF">M9458_037682</name>
</gene>
<proteinExistence type="predicted"/>
<evidence type="ECO:0000313" key="2">
    <source>
        <dbReference type="EMBL" id="KAL0165838.1"/>
    </source>
</evidence>
<reference evidence="2 3" key="1">
    <citation type="submission" date="2024-05" db="EMBL/GenBank/DDBJ databases">
        <title>Genome sequencing and assembly of Indian major carp, Cirrhinus mrigala (Hamilton, 1822).</title>
        <authorList>
            <person name="Mohindra V."/>
            <person name="Chowdhury L.M."/>
            <person name="Lal K."/>
            <person name="Jena J.K."/>
        </authorList>
    </citation>
    <scope>NUCLEOTIDE SEQUENCE [LARGE SCALE GENOMIC DNA]</scope>
    <source>
        <strain evidence="2">CM1030</strain>
        <tissue evidence="2">Blood</tissue>
    </source>
</reference>
<organism evidence="2 3">
    <name type="scientific">Cirrhinus mrigala</name>
    <name type="common">Mrigala</name>
    <dbReference type="NCBI Taxonomy" id="683832"/>
    <lineage>
        <taxon>Eukaryota</taxon>
        <taxon>Metazoa</taxon>
        <taxon>Chordata</taxon>
        <taxon>Craniata</taxon>
        <taxon>Vertebrata</taxon>
        <taxon>Euteleostomi</taxon>
        <taxon>Actinopterygii</taxon>
        <taxon>Neopterygii</taxon>
        <taxon>Teleostei</taxon>
        <taxon>Ostariophysi</taxon>
        <taxon>Cypriniformes</taxon>
        <taxon>Cyprinidae</taxon>
        <taxon>Labeoninae</taxon>
        <taxon>Labeonini</taxon>
        <taxon>Cirrhinus</taxon>
    </lineage>
</organism>
<feature type="region of interest" description="Disordered" evidence="1">
    <location>
        <begin position="1"/>
        <end position="124"/>
    </location>
</feature>